<evidence type="ECO:0000259" key="1">
    <source>
        <dbReference type="Pfam" id="PF24864"/>
    </source>
</evidence>
<gene>
    <name evidence="2" type="ORF">BU16DRAFT_1036</name>
</gene>
<dbReference type="AlphaFoldDB" id="A0A6A6RFA3"/>
<organism evidence="2 3">
    <name type="scientific">Lophium mytilinum</name>
    <dbReference type="NCBI Taxonomy" id="390894"/>
    <lineage>
        <taxon>Eukaryota</taxon>
        <taxon>Fungi</taxon>
        <taxon>Dikarya</taxon>
        <taxon>Ascomycota</taxon>
        <taxon>Pezizomycotina</taxon>
        <taxon>Dothideomycetes</taxon>
        <taxon>Pleosporomycetidae</taxon>
        <taxon>Mytilinidiales</taxon>
        <taxon>Mytilinidiaceae</taxon>
        <taxon>Lophium</taxon>
    </lineage>
</organism>
<dbReference type="InterPro" id="IPR056632">
    <property type="entry name" value="DUF7730"/>
</dbReference>
<feature type="domain" description="DUF7730" evidence="1">
    <location>
        <begin position="131"/>
        <end position="343"/>
    </location>
</feature>
<accession>A0A6A6RFA3</accession>
<dbReference type="Pfam" id="PF24864">
    <property type="entry name" value="DUF7730"/>
    <property type="match status" value="1"/>
</dbReference>
<sequence length="380" mass="43487">MFPAKMSIIPQKPPPMYGMPSPHPQKTCRVCYDPLYGPLDGLNHLLAHRAAPRSRPYGWASSLFSRFDSLLHSKSQQKVRATQRTQFDFKRLCTVRTGVGPRVKPPIGLHRSRALTPPLSPSKSFNQSNKPQAQSPLFALPLEIREMIYEEAIGKSNVHLEFRDELFCYKLFCHTLCPEPEQGVCGCRYLKRRGPKRQLNPLPLLLSCRIIYSEAISLLYSSTLFSFRLDVSGPLVHLPDLLLLQRFHAIRSLYLFWAPRWEGGSIWSGPLSPSIEEWELAWLVISSMKGLQNVYVDLAQTRFVSLHPESLRERWQEMQPQILGPVKTVTTPLKSFRMVWPVEGPVKVEVGGRIWQLETLDQETIAIDKQLGWDSWGFAN</sequence>
<dbReference type="PANTHER" id="PTHR38790">
    <property type="entry name" value="2EXR DOMAIN-CONTAINING PROTEIN-RELATED"/>
    <property type="match status" value="1"/>
</dbReference>
<dbReference type="Proteomes" id="UP000799750">
    <property type="component" value="Unassembled WGS sequence"/>
</dbReference>
<evidence type="ECO:0000313" key="2">
    <source>
        <dbReference type="EMBL" id="KAF2502137.1"/>
    </source>
</evidence>
<evidence type="ECO:0000313" key="3">
    <source>
        <dbReference type="Proteomes" id="UP000799750"/>
    </source>
</evidence>
<proteinExistence type="predicted"/>
<protein>
    <recommendedName>
        <fullName evidence="1">DUF7730 domain-containing protein</fullName>
    </recommendedName>
</protein>
<dbReference type="EMBL" id="MU004181">
    <property type="protein sequence ID" value="KAF2502137.1"/>
    <property type="molecule type" value="Genomic_DNA"/>
</dbReference>
<reference evidence="2" key="1">
    <citation type="journal article" date="2020" name="Stud. Mycol.">
        <title>101 Dothideomycetes genomes: a test case for predicting lifestyles and emergence of pathogens.</title>
        <authorList>
            <person name="Haridas S."/>
            <person name="Albert R."/>
            <person name="Binder M."/>
            <person name="Bloem J."/>
            <person name="Labutti K."/>
            <person name="Salamov A."/>
            <person name="Andreopoulos B."/>
            <person name="Baker S."/>
            <person name="Barry K."/>
            <person name="Bills G."/>
            <person name="Bluhm B."/>
            <person name="Cannon C."/>
            <person name="Castanera R."/>
            <person name="Culley D."/>
            <person name="Daum C."/>
            <person name="Ezra D."/>
            <person name="Gonzalez J."/>
            <person name="Henrissat B."/>
            <person name="Kuo A."/>
            <person name="Liang C."/>
            <person name="Lipzen A."/>
            <person name="Lutzoni F."/>
            <person name="Magnuson J."/>
            <person name="Mondo S."/>
            <person name="Nolan M."/>
            <person name="Ohm R."/>
            <person name="Pangilinan J."/>
            <person name="Park H.-J."/>
            <person name="Ramirez L."/>
            <person name="Alfaro M."/>
            <person name="Sun H."/>
            <person name="Tritt A."/>
            <person name="Yoshinaga Y."/>
            <person name="Zwiers L.-H."/>
            <person name="Turgeon B."/>
            <person name="Goodwin S."/>
            <person name="Spatafora J."/>
            <person name="Crous P."/>
            <person name="Grigoriev I."/>
        </authorList>
    </citation>
    <scope>NUCLEOTIDE SEQUENCE</scope>
    <source>
        <strain evidence="2">CBS 269.34</strain>
    </source>
</reference>
<dbReference type="OrthoDB" id="4757095at2759"/>
<name>A0A6A6RFA3_9PEZI</name>
<keyword evidence="3" id="KW-1185">Reference proteome</keyword>